<dbReference type="eggNOG" id="COG3119">
    <property type="taxonomic scope" value="Bacteria"/>
</dbReference>
<dbReference type="AlphaFoldDB" id="S0FQ64"/>
<dbReference type="CDD" id="cd16148">
    <property type="entry name" value="sulfatase_like"/>
    <property type="match status" value="1"/>
</dbReference>
<dbReference type="Gene3D" id="3.40.720.10">
    <property type="entry name" value="Alkaline Phosphatase, subunit A"/>
    <property type="match status" value="1"/>
</dbReference>
<dbReference type="Proteomes" id="UP000014155">
    <property type="component" value="Unassembled WGS sequence"/>
</dbReference>
<dbReference type="InterPro" id="IPR000917">
    <property type="entry name" value="Sulfatase_N"/>
</dbReference>
<evidence type="ECO:0000259" key="1">
    <source>
        <dbReference type="Pfam" id="PF00884"/>
    </source>
</evidence>
<dbReference type="PATRIC" id="fig|1195236.3.peg.283"/>
<dbReference type="PANTHER" id="PTHR43751">
    <property type="entry name" value="SULFATASE"/>
    <property type="match status" value="1"/>
</dbReference>
<gene>
    <name evidence="2" type="ORF">CTER_5483</name>
</gene>
<dbReference type="InterPro" id="IPR017850">
    <property type="entry name" value="Alkaline_phosphatase_core_sf"/>
</dbReference>
<keyword evidence="3" id="KW-1185">Reference proteome</keyword>
<dbReference type="EC" id="3.1.6.-" evidence="2"/>
<proteinExistence type="predicted"/>
<evidence type="ECO:0000313" key="3">
    <source>
        <dbReference type="Proteomes" id="UP000014155"/>
    </source>
</evidence>
<comment type="caution">
    <text evidence="2">The sequence shown here is derived from an EMBL/GenBank/DDBJ whole genome shotgun (WGS) entry which is preliminary data.</text>
</comment>
<dbReference type="EMBL" id="AORV01000009">
    <property type="protein sequence ID" value="EMS74002.1"/>
    <property type="molecule type" value="Genomic_DNA"/>
</dbReference>
<dbReference type="GO" id="GO:0016787">
    <property type="term" value="F:hydrolase activity"/>
    <property type="evidence" value="ECO:0007669"/>
    <property type="project" value="UniProtKB-KW"/>
</dbReference>
<sequence length="458" mass="52800">MNVICIMSDTFRFDNLSCCGGKDVKTPNLDAFAEKSLCFTNYMCSSFPTLPNRIDTYTGKVGFPHFGWGPMPVNLPTMAGILGDNGYRTQIIFDPPNLQKNNWWITRGFHASHAIHGQEGDLTFLHCNDPVERHLPEEKIRTETKRMGAYLADIHPWINWERKTEFDYHCVKTTVEASKWLDLNYKADNMFLWVDIFDPHEPWDAPDYFVKKFDPDYDGMPMRDPNYGLAAAYTERELKNMRAQYLAEVSMVDKWIGFLLKKIEDVGWMENTIILFTSDHGFQMGEHGHVGKGNREKPDDNLWWPMYSQLRHIPLIVYVPGVTGGGVCDAMVQPQDIMPTLFELLEIKTGYSFEGISFKEQFYDSKAEFGRKYAVSGCNAEDDWKVTPAVTTKEWAYMSIGADGITPELYNRKLDMAENNNIIDRHPEVAAEMKKALEDFFESHNCPRDEYMKLAKKI</sequence>
<reference evidence="2 3" key="1">
    <citation type="journal article" date="2013" name="Genome Announc.">
        <title>Draft Genome Sequence of the Cellulolytic, Mesophilic, Anaerobic Bacterium Clostridium termitidis Strain CT1112 (DSM 5398).</title>
        <authorList>
            <person name="Lal S."/>
            <person name="Ramachandran U."/>
            <person name="Zhang X."/>
            <person name="Munir R."/>
            <person name="Sparling R."/>
            <person name="Levin D.B."/>
        </authorList>
    </citation>
    <scope>NUCLEOTIDE SEQUENCE [LARGE SCALE GENOMIC DNA]</scope>
    <source>
        <strain evidence="2 3">CT1112</strain>
    </source>
</reference>
<evidence type="ECO:0000313" key="2">
    <source>
        <dbReference type="EMBL" id="EMS74002.1"/>
    </source>
</evidence>
<dbReference type="PANTHER" id="PTHR43751:SF3">
    <property type="entry name" value="SULFATASE N-TERMINAL DOMAIN-CONTAINING PROTEIN"/>
    <property type="match status" value="1"/>
</dbReference>
<protein>
    <submittedName>
        <fullName evidence="2">Putative sulfatase</fullName>
        <ecNumber evidence="2">3.1.6.-</ecNumber>
    </submittedName>
</protein>
<dbReference type="SUPFAM" id="SSF53649">
    <property type="entry name" value="Alkaline phosphatase-like"/>
    <property type="match status" value="1"/>
</dbReference>
<dbReference type="STRING" id="1195236.CTER_5483"/>
<organism evidence="2 3">
    <name type="scientific">Ruminiclostridium cellobioparum subsp. termitidis CT1112</name>
    <dbReference type="NCBI Taxonomy" id="1195236"/>
    <lineage>
        <taxon>Bacteria</taxon>
        <taxon>Bacillati</taxon>
        <taxon>Bacillota</taxon>
        <taxon>Clostridia</taxon>
        <taxon>Eubacteriales</taxon>
        <taxon>Oscillospiraceae</taxon>
        <taxon>Ruminiclostridium</taxon>
    </lineage>
</organism>
<dbReference type="InterPro" id="IPR052701">
    <property type="entry name" value="GAG_Ulvan_Degrading_Sulfatases"/>
</dbReference>
<name>S0FQ64_RUMCE</name>
<accession>S0FQ64</accession>
<feature type="domain" description="Sulfatase N-terminal" evidence="1">
    <location>
        <begin position="2"/>
        <end position="346"/>
    </location>
</feature>
<dbReference type="Pfam" id="PF00884">
    <property type="entry name" value="Sulfatase"/>
    <property type="match status" value="1"/>
</dbReference>
<keyword evidence="2" id="KW-0378">Hydrolase</keyword>